<feature type="compositionally biased region" description="Basic and acidic residues" evidence="1">
    <location>
        <begin position="25"/>
        <end position="47"/>
    </location>
</feature>
<accession>H2AU15</accession>
<dbReference type="InParanoid" id="H2AU15"/>
<feature type="region of interest" description="Disordered" evidence="1">
    <location>
        <begin position="1"/>
        <end position="87"/>
    </location>
</feature>
<dbReference type="OrthoDB" id="992776at2759"/>
<keyword evidence="3" id="KW-1185">Reference proteome</keyword>
<dbReference type="AlphaFoldDB" id="H2AU15"/>
<evidence type="ECO:0000256" key="1">
    <source>
        <dbReference type="SAM" id="MobiDB-lite"/>
    </source>
</evidence>
<proteinExistence type="predicted"/>
<dbReference type="EMBL" id="HE650824">
    <property type="protein sequence ID" value="CCF57865.1"/>
    <property type="molecule type" value="Genomic_DNA"/>
</dbReference>
<gene>
    <name evidence="2" type="primary">KAFR0D02180</name>
    <name evidence="2" type="ORF">KAFR_0D02180</name>
</gene>
<dbReference type="GO" id="GO:0003713">
    <property type="term" value="F:transcription coactivator activity"/>
    <property type="evidence" value="ECO:0007669"/>
    <property type="project" value="EnsemblFungi"/>
</dbReference>
<dbReference type="HOGENOM" id="CLU_044106_0_0_1"/>
<name>H2AU15_KAZAF</name>
<dbReference type="eggNOG" id="ENOG502QVSA">
    <property type="taxonomic scope" value="Eukaryota"/>
</dbReference>
<dbReference type="RefSeq" id="XP_003957000.1">
    <property type="nucleotide sequence ID" value="XM_003956951.1"/>
</dbReference>
<protein>
    <recommendedName>
        <fullName evidence="4">Sugar utilization regulatory protein IMP2</fullName>
    </recommendedName>
</protein>
<organism evidence="2 3">
    <name type="scientific">Kazachstania africana (strain ATCC 22294 / BCRC 22015 / CBS 2517 / CECT 1963 / NBRC 1671 / NRRL Y-8276)</name>
    <name type="common">Yeast</name>
    <name type="synonym">Kluyveromyces africanus</name>
    <dbReference type="NCBI Taxonomy" id="1071382"/>
    <lineage>
        <taxon>Eukaryota</taxon>
        <taxon>Fungi</taxon>
        <taxon>Dikarya</taxon>
        <taxon>Ascomycota</taxon>
        <taxon>Saccharomycotina</taxon>
        <taxon>Saccharomycetes</taxon>
        <taxon>Saccharomycetales</taxon>
        <taxon>Saccharomycetaceae</taxon>
        <taxon>Kazachstania</taxon>
    </lineage>
</organism>
<evidence type="ECO:0000313" key="2">
    <source>
        <dbReference type="EMBL" id="CCF57865.1"/>
    </source>
</evidence>
<feature type="compositionally biased region" description="Acidic residues" evidence="1">
    <location>
        <begin position="124"/>
        <end position="171"/>
    </location>
</feature>
<evidence type="ECO:0000313" key="3">
    <source>
        <dbReference type="Proteomes" id="UP000005220"/>
    </source>
</evidence>
<dbReference type="Proteomes" id="UP000005220">
    <property type="component" value="Chromosome 4"/>
</dbReference>
<dbReference type="STRING" id="1071382.H2AU15"/>
<feature type="compositionally biased region" description="Low complexity" evidence="1">
    <location>
        <begin position="66"/>
        <end position="76"/>
    </location>
</feature>
<reference evidence="2 3" key="1">
    <citation type="journal article" date="2011" name="Proc. Natl. Acad. Sci. U.S.A.">
        <title>Evolutionary erosion of yeast sex chromosomes by mating-type switching accidents.</title>
        <authorList>
            <person name="Gordon J.L."/>
            <person name="Armisen D."/>
            <person name="Proux-Wera E."/>
            <person name="Oheigeartaigh S.S."/>
            <person name="Byrne K.P."/>
            <person name="Wolfe K.H."/>
        </authorList>
    </citation>
    <scope>NUCLEOTIDE SEQUENCE [LARGE SCALE GENOMIC DNA]</scope>
    <source>
        <strain evidence="3">ATCC 22294 / BCRC 22015 / CBS 2517 / CECT 1963 / NBRC 1671 / NRRL Y-8276</strain>
    </source>
</reference>
<dbReference type="GeneID" id="13885823"/>
<dbReference type="GO" id="GO:0006357">
    <property type="term" value="P:regulation of transcription by RNA polymerase II"/>
    <property type="evidence" value="ECO:0007669"/>
    <property type="project" value="EnsemblFungi"/>
</dbReference>
<feature type="compositionally biased region" description="Polar residues" evidence="1">
    <location>
        <begin position="1"/>
        <end position="17"/>
    </location>
</feature>
<sequence>MVDNPNNKSILLTTPDGTQAPLHAVESRTTKDSSPSPKDESILHKNATEVQFNIDRGRSRLKKQRSNASTSQSFSRSRSRSKSFSRNSSKVREEEFLKWTVLRQDPSMRLFNANEKLKKKEGTYDSDEIYSSESVEDEDKGDDEDEDEDEESEDFEEEESDEEQVSDIDNEVEIDEKLDFDLGMKVLPNFCVSINEVLESRKPWVQQYEKEIESVLPDETTKLDEIEDGYIRAIDLVTKGEGSSKNGDGQSYILFMDLSSESIYALTYVMGCVINNGDTLYIVNWESTLKHIDETIIYNNLKRVKKMTLHLFDCISGVIDNLDVIIVSLTHPYPKHLLSEMIYGLKPMALCCSLSIMLSTLQNFVCSVPTLVVRRKLKRSKRRGLTD</sequence>
<dbReference type="FunCoup" id="H2AU15">
    <property type="interactions" value="102"/>
</dbReference>
<dbReference type="KEGG" id="kaf:KAFR_0D02180"/>
<evidence type="ECO:0008006" key="4">
    <source>
        <dbReference type="Google" id="ProtNLM"/>
    </source>
</evidence>
<feature type="region of interest" description="Disordered" evidence="1">
    <location>
        <begin position="122"/>
        <end position="171"/>
    </location>
</feature>